<dbReference type="SUPFAM" id="SSF56219">
    <property type="entry name" value="DNase I-like"/>
    <property type="match status" value="1"/>
</dbReference>
<keyword evidence="2" id="KW-0378">Hydrolase</keyword>
<gene>
    <name evidence="2" type="ORF">GCM10009750_17190</name>
</gene>
<dbReference type="PANTHER" id="PTHR14859:SF1">
    <property type="entry name" value="PGAP2-INTERACTING PROTEIN"/>
    <property type="match status" value="1"/>
</dbReference>
<evidence type="ECO:0000259" key="1">
    <source>
        <dbReference type="Pfam" id="PF03372"/>
    </source>
</evidence>
<dbReference type="InterPro" id="IPR051916">
    <property type="entry name" value="GPI-anchor_lipid_remodeler"/>
</dbReference>
<dbReference type="GO" id="GO:0004519">
    <property type="term" value="F:endonuclease activity"/>
    <property type="evidence" value="ECO:0007669"/>
    <property type="project" value="UniProtKB-KW"/>
</dbReference>
<dbReference type="Proteomes" id="UP001501746">
    <property type="component" value="Unassembled WGS sequence"/>
</dbReference>
<feature type="domain" description="Endonuclease/exonuclease/phosphatase" evidence="1">
    <location>
        <begin position="4"/>
        <end position="268"/>
    </location>
</feature>
<dbReference type="PANTHER" id="PTHR14859">
    <property type="entry name" value="CALCOFLUOR WHITE HYPERSENSITIVE PROTEIN PRECURSOR"/>
    <property type="match status" value="1"/>
</dbReference>
<evidence type="ECO:0000313" key="2">
    <source>
        <dbReference type="EMBL" id="GAA1833444.1"/>
    </source>
</evidence>
<accession>A0ABP4YWV6</accession>
<evidence type="ECO:0000313" key="3">
    <source>
        <dbReference type="Proteomes" id="UP001501746"/>
    </source>
</evidence>
<keyword evidence="3" id="KW-1185">Reference proteome</keyword>
<reference evidence="3" key="1">
    <citation type="journal article" date="2019" name="Int. J. Syst. Evol. Microbiol.">
        <title>The Global Catalogue of Microorganisms (GCM) 10K type strain sequencing project: providing services to taxonomists for standard genome sequencing and annotation.</title>
        <authorList>
            <consortium name="The Broad Institute Genomics Platform"/>
            <consortium name="The Broad Institute Genome Sequencing Center for Infectious Disease"/>
            <person name="Wu L."/>
            <person name="Ma J."/>
        </authorList>
    </citation>
    <scope>NUCLEOTIDE SEQUENCE [LARGE SCALE GENOMIC DNA]</scope>
    <source>
        <strain evidence="3">JCM 14323</strain>
    </source>
</reference>
<dbReference type="InterPro" id="IPR005135">
    <property type="entry name" value="Endo/exonuclease/phosphatase"/>
</dbReference>
<dbReference type="InterPro" id="IPR036691">
    <property type="entry name" value="Endo/exonu/phosph_ase_sf"/>
</dbReference>
<proteinExistence type="predicted"/>
<dbReference type="EMBL" id="BAAANK010000004">
    <property type="protein sequence ID" value="GAA1833444.1"/>
    <property type="molecule type" value="Genomic_DNA"/>
</dbReference>
<dbReference type="Gene3D" id="3.60.10.10">
    <property type="entry name" value="Endonuclease/exonuclease/phosphatase"/>
    <property type="match status" value="1"/>
</dbReference>
<organism evidence="2 3">
    <name type="scientific">Agromyces salentinus</name>
    <dbReference type="NCBI Taxonomy" id="269421"/>
    <lineage>
        <taxon>Bacteria</taxon>
        <taxon>Bacillati</taxon>
        <taxon>Actinomycetota</taxon>
        <taxon>Actinomycetes</taxon>
        <taxon>Micrococcales</taxon>
        <taxon>Microbacteriaceae</taxon>
        <taxon>Agromyces</taxon>
    </lineage>
</organism>
<keyword evidence="2" id="KW-0540">Nuclease</keyword>
<sequence>MRLMTWNVLWRFDPDWRDRERGILATLDRLEPDVLGLQECWSVGDASQADLIAERLGLHAAFAGPSLPPVPEPPEHPDQAGVRMGVGLVSRWPISSVRRHELPISHRQVAPVALEAELRHPDAPLRVIVAATEWEPEYADDHVAQTSALARVIAGAEAGRPAESGSDARHDPAASAAITTFLLADLNCDASQPEFAPLAAVAHDSWELGHGDAHAVTLSSAVPFAPLEATKEIDRRIDHILVNHGAEVSVEAAFTVAEPVDGQYPSDHFPVVADVRLMPGLRTA</sequence>
<dbReference type="Pfam" id="PF03372">
    <property type="entry name" value="Exo_endo_phos"/>
    <property type="match status" value="1"/>
</dbReference>
<name>A0ABP4YWV6_9MICO</name>
<protein>
    <submittedName>
        <fullName evidence="2">Endonuclease/exonuclease/phosphatase family protein</fullName>
    </submittedName>
</protein>
<comment type="caution">
    <text evidence="2">The sequence shown here is derived from an EMBL/GenBank/DDBJ whole genome shotgun (WGS) entry which is preliminary data.</text>
</comment>
<keyword evidence="2" id="KW-0255">Endonuclease</keyword>